<name>A0A1I5VC14_9GAMM</name>
<reference evidence="1 2" key="1">
    <citation type="submission" date="2016-10" db="EMBL/GenBank/DDBJ databases">
        <authorList>
            <person name="de Groot N.N."/>
        </authorList>
    </citation>
    <scope>NUCLEOTIDE SEQUENCE [LARGE SCALE GENOMIC DNA]</scope>
    <source>
        <strain evidence="1 2">DSM 15893</strain>
    </source>
</reference>
<dbReference type="RefSeq" id="WP_074928248.1">
    <property type="nucleotide sequence ID" value="NZ_FOWR01000037.1"/>
</dbReference>
<gene>
    <name evidence="1" type="ORF">SAMN03084138_03893</name>
</gene>
<organism evidence="1 2">
    <name type="scientific">Enterovibrio norvegicus DSM 15893</name>
    <dbReference type="NCBI Taxonomy" id="1121869"/>
    <lineage>
        <taxon>Bacteria</taxon>
        <taxon>Pseudomonadati</taxon>
        <taxon>Pseudomonadota</taxon>
        <taxon>Gammaproteobacteria</taxon>
        <taxon>Vibrionales</taxon>
        <taxon>Vibrionaceae</taxon>
        <taxon>Enterovibrio</taxon>
    </lineage>
</organism>
<dbReference type="STRING" id="1121869.SAMN03084138_03893"/>
<evidence type="ECO:0000313" key="2">
    <source>
        <dbReference type="Proteomes" id="UP000182692"/>
    </source>
</evidence>
<proteinExistence type="predicted"/>
<dbReference type="OrthoDB" id="8759063at2"/>
<dbReference type="GeneID" id="300357339"/>
<dbReference type="EMBL" id="FOWR01000037">
    <property type="protein sequence ID" value="SFQ05053.1"/>
    <property type="molecule type" value="Genomic_DNA"/>
</dbReference>
<dbReference type="Proteomes" id="UP000182692">
    <property type="component" value="Unassembled WGS sequence"/>
</dbReference>
<dbReference type="Pfam" id="PF05489">
    <property type="entry name" value="Phage_tail_X"/>
    <property type="match status" value="1"/>
</dbReference>
<dbReference type="AlphaFoldDB" id="A0A1I5VC14"/>
<sequence length="76" mass="8699">MRVRAIEGQVLDGLLWRHYDYQKGVLELVLNPNLGLAAQGAKFSTSVYSVNVIAYPKCIDKPRSKTRLMLDRAFFR</sequence>
<accession>A0A1I5VC14</accession>
<evidence type="ECO:0000313" key="1">
    <source>
        <dbReference type="EMBL" id="SFQ05053.1"/>
    </source>
</evidence>
<dbReference type="InterPro" id="IPR008861">
    <property type="entry name" value="GpX-like"/>
</dbReference>
<protein>
    <submittedName>
        <fullName evidence="1">Phage Tail Protein X</fullName>
    </submittedName>
</protein>